<protein>
    <submittedName>
        <fullName evidence="2">Uncharacterized protein</fullName>
    </submittedName>
</protein>
<evidence type="ECO:0000313" key="4">
    <source>
        <dbReference type="Proteomes" id="UP000238825"/>
    </source>
</evidence>
<evidence type="ECO:0000256" key="1">
    <source>
        <dbReference type="SAM" id="Phobius"/>
    </source>
</evidence>
<accession>A0A2S0K3J7</accession>
<dbReference type="EMBL" id="UFSZ01000001">
    <property type="protein sequence ID" value="SUV16188.1"/>
    <property type="molecule type" value="Genomic_DNA"/>
</dbReference>
<feature type="transmembrane region" description="Helical" evidence="1">
    <location>
        <begin position="6"/>
        <end position="25"/>
    </location>
</feature>
<keyword evidence="1" id="KW-0472">Membrane</keyword>
<reference evidence="2 4" key="1">
    <citation type="submission" date="2017-03" db="EMBL/GenBank/DDBJ databases">
        <title>The whole genome sequencing and assembly of Lysinibacillus sphaericus DSM 28T strain.</title>
        <authorList>
            <person name="Lee Y.-J."/>
            <person name="Yi H."/>
            <person name="Bahn Y.-S."/>
            <person name="Kim J.F."/>
            <person name="Lee D.-W."/>
        </authorList>
    </citation>
    <scope>NUCLEOTIDE SEQUENCE [LARGE SCALE GENOMIC DNA]</scope>
    <source>
        <strain evidence="2 4">DSM 28</strain>
    </source>
</reference>
<dbReference type="AlphaFoldDB" id="A0A2S0K3J7"/>
<dbReference type="GeneID" id="48277924"/>
<keyword evidence="1" id="KW-1133">Transmembrane helix</keyword>
<name>A0A2S0K3J7_LYSSH</name>
<dbReference type="Proteomes" id="UP000238825">
    <property type="component" value="Chromosome"/>
</dbReference>
<keyword evidence="1" id="KW-0812">Transmembrane</keyword>
<organism evidence="2 4">
    <name type="scientific">Lysinibacillus sphaericus</name>
    <name type="common">Bacillus sphaericus</name>
    <dbReference type="NCBI Taxonomy" id="1421"/>
    <lineage>
        <taxon>Bacteria</taxon>
        <taxon>Bacillati</taxon>
        <taxon>Bacillota</taxon>
        <taxon>Bacilli</taxon>
        <taxon>Bacillales</taxon>
        <taxon>Bacillaceae</taxon>
        <taxon>Lysinibacillus</taxon>
    </lineage>
</organism>
<evidence type="ECO:0000313" key="3">
    <source>
        <dbReference type="EMBL" id="SUV16188.1"/>
    </source>
</evidence>
<evidence type="ECO:0000313" key="5">
    <source>
        <dbReference type="Proteomes" id="UP000255295"/>
    </source>
</evidence>
<gene>
    <name evidence="2" type="ORF">LS41612_17120</name>
    <name evidence="3" type="ORF">NCTC10338_01264</name>
</gene>
<proteinExistence type="predicted"/>
<sequence length="156" mass="18239">MRKRTIFILMGVVIISIVLMGLDVYENKKREAALKAEAEKIYTVSDIMKVADFSTDNMKLGIGIINGNIEDYETIFIEDTEQLKQIVHHLHNLQLQISTNIYMLSDADYWVKVKSNENYSMYIFKDEKEICFNSDTRYFKIINSDEFFNSIEIAIQ</sequence>
<dbReference type="EMBL" id="CP019980">
    <property type="protein sequence ID" value="AVK97879.1"/>
    <property type="molecule type" value="Genomic_DNA"/>
</dbReference>
<evidence type="ECO:0000313" key="2">
    <source>
        <dbReference type="EMBL" id="AVK97879.1"/>
    </source>
</evidence>
<dbReference type="Proteomes" id="UP000255295">
    <property type="component" value="Unassembled WGS sequence"/>
</dbReference>
<reference evidence="3 5" key="2">
    <citation type="submission" date="2018-06" db="EMBL/GenBank/DDBJ databases">
        <authorList>
            <consortium name="Pathogen Informatics"/>
            <person name="Doyle S."/>
        </authorList>
    </citation>
    <scope>NUCLEOTIDE SEQUENCE [LARGE SCALE GENOMIC DNA]</scope>
    <source>
        <strain evidence="3 5">NCTC10338</strain>
    </source>
</reference>
<dbReference type="RefSeq" id="WP_024361582.1">
    <property type="nucleotide sequence ID" value="NZ_BJNS01000057.1"/>
</dbReference>